<dbReference type="Pfam" id="PF00117">
    <property type="entry name" value="GATase"/>
    <property type="match status" value="1"/>
</dbReference>
<keyword evidence="4" id="KW-1185">Reference proteome</keyword>
<keyword evidence="1" id="KW-0315">Glutamine amidotransferase</keyword>
<dbReference type="PRINTS" id="PR00097">
    <property type="entry name" value="ANTSNTHASEII"/>
</dbReference>
<dbReference type="Gene3D" id="3.40.50.880">
    <property type="match status" value="1"/>
</dbReference>
<dbReference type="InterPro" id="IPR029062">
    <property type="entry name" value="Class_I_gatase-like"/>
</dbReference>
<evidence type="ECO:0000259" key="2">
    <source>
        <dbReference type="Pfam" id="PF00117"/>
    </source>
</evidence>
<gene>
    <name evidence="3" type="ORF">PIB30_039858</name>
</gene>
<dbReference type="EMBL" id="JASCZI010121041">
    <property type="protein sequence ID" value="MED6159180.1"/>
    <property type="molecule type" value="Genomic_DNA"/>
</dbReference>
<evidence type="ECO:0000313" key="3">
    <source>
        <dbReference type="EMBL" id="MED6159180.1"/>
    </source>
</evidence>
<evidence type="ECO:0000313" key="4">
    <source>
        <dbReference type="Proteomes" id="UP001341840"/>
    </source>
</evidence>
<organism evidence="3 4">
    <name type="scientific">Stylosanthes scabra</name>
    <dbReference type="NCBI Taxonomy" id="79078"/>
    <lineage>
        <taxon>Eukaryota</taxon>
        <taxon>Viridiplantae</taxon>
        <taxon>Streptophyta</taxon>
        <taxon>Embryophyta</taxon>
        <taxon>Tracheophyta</taxon>
        <taxon>Spermatophyta</taxon>
        <taxon>Magnoliopsida</taxon>
        <taxon>eudicotyledons</taxon>
        <taxon>Gunneridae</taxon>
        <taxon>Pentapetalae</taxon>
        <taxon>rosids</taxon>
        <taxon>fabids</taxon>
        <taxon>Fabales</taxon>
        <taxon>Fabaceae</taxon>
        <taxon>Papilionoideae</taxon>
        <taxon>50 kb inversion clade</taxon>
        <taxon>dalbergioids sensu lato</taxon>
        <taxon>Dalbergieae</taxon>
        <taxon>Pterocarpus clade</taxon>
        <taxon>Stylosanthes</taxon>
    </lineage>
</organism>
<comment type="caution">
    <text evidence="3">The sequence shown here is derived from an EMBL/GenBank/DDBJ whole genome shotgun (WGS) entry which is preliminary data.</text>
</comment>
<dbReference type="InterPro" id="IPR050472">
    <property type="entry name" value="Anth_synth/Amidotransfase"/>
</dbReference>
<feature type="domain" description="Glutamine amidotransferase" evidence="2">
    <location>
        <begin position="259"/>
        <end position="324"/>
    </location>
</feature>
<sequence length="376" mass="43351">MRKKRLLEALRLAINIQQFSMQRRSTPLPPSSELHSPISTATTSAPYFETQIHQIPSIHFLTHCFHFDEVVAIAEDILYTLVNAVVATTDSAVTANGTSNNAALRYRIEERSLHHPLRILTAFITIRHHLFRPCFFHKLRRWRWQWCGGCCFLLESNSVIWTLSLRKMNLALRLLPSELTCPTSEDTQYANVNLLLCKPSARVSCFIKKDDVQQSSNYHKKSVNISCQLMHSHLEESFQRKKKLQVPLPLQKPDLVRTLLIDNYDSYTYNIYQELSVVNGVPPVVIQNDDWTWEELSHYLYEENAFDNIVISPGPGSPACPQDIGENMGVFVEFPLCIYLLLRKMQQKNKLLWNMHDFVILDEYVILSLGATSSFP</sequence>
<dbReference type="SUPFAM" id="SSF52317">
    <property type="entry name" value="Class I glutamine amidotransferase-like"/>
    <property type="match status" value="1"/>
</dbReference>
<proteinExistence type="predicted"/>
<dbReference type="Proteomes" id="UP001341840">
    <property type="component" value="Unassembled WGS sequence"/>
</dbReference>
<dbReference type="PANTHER" id="PTHR43418">
    <property type="entry name" value="MULTIFUNCTIONAL TRYPTOPHAN BIOSYNTHESIS PROTEIN-RELATED"/>
    <property type="match status" value="1"/>
</dbReference>
<name>A0ABU6UD53_9FABA</name>
<protein>
    <recommendedName>
        <fullName evidence="2">Glutamine amidotransferase domain-containing protein</fullName>
    </recommendedName>
</protein>
<dbReference type="InterPro" id="IPR017926">
    <property type="entry name" value="GATASE"/>
</dbReference>
<reference evidence="3 4" key="1">
    <citation type="journal article" date="2023" name="Plants (Basel)">
        <title>Bridging the Gap: Combining Genomics and Transcriptomics Approaches to Understand Stylosanthes scabra, an Orphan Legume from the Brazilian Caatinga.</title>
        <authorList>
            <person name="Ferreira-Neto J.R.C."/>
            <person name="da Silva M.D."/>
            <person name="Binneck E."/>
            <person name="de Melo N.F."/>
            <person name="da Silva R.H."/>
            <person name="de Melo A.L.T.M."/>
            <person name="Pandolfi V."/>
            <person name="Bustamante F.O."/>
            <person name="Brasileiro-Vidal A.C."/>
            <person name="Benko-Iseppon A.M."/>
        </authorList>
    </citation>
    <scope>NUCLEOTIDE SEQUENCE [LARGE SCALE GENOMIC DNA]</scope>
    <source>
        <tissue evidence="3">Leaves</tissue>
    </source>
</reference>
<accession>A0ABU6UD53</accession>
<dbReference type="PANTHER" id="PTHR43418:SF4">
    <property type="entry name" value="MULTIFUNCTIONAL TRYPTOPHAN BIOSYNTHESIS PROTEIN"/>
    <property type="match status" value="1"/>
</dbReference>
<evidence type="ECO:0000256" key="1">
    <source>
        <dbReference type="ARBA" id="ARBA00022962"/>
    </source>
</evidence>